<dbReference type="AlphaFoldDB" id="A0A850LJQ3"/>
<comment type="caution">
    <text evidence="1">The sequence shown here is derived from an EMBL/GenBank/DDBJ whole genome shotgun (WGS) entry which is preliminary data.</text>
</comment>
<dbReference type="RefSeq" id="WP_044028838.1">
    <property type="nucleotide sequence ID" value="NZ_CP076685.1"/>
</dbReference>
<accession>A0A850LJQ3</accession>
<proteinExistence type="predicted"/>
<gene>
    <name evidence="1" type="ORF">HW564_13695</name>
</gene>
<protein>
    <submittedName>
        <fullName evidence="1">Uncharacterized protein</fullName>
    </submittedName>
</protein>
<sequence length="63" mass="7309">MTQTLAHKARHNRIAALQYLRLTRQGAERENEVINLFAHRARQKAKPIFSSVRARVEDERIAA</sequence>
<reference evidence="1 2" key="1">
    <citation type="journal article" date="2020" name="Proc. Natl. Acad. Sci. U.S.A.">
        <title>Ecological drivers of bacterial community assembly in synthetic phycospheres.</title>
        <authorList>
            <person name="Fu H."/>
            <person name="Uchimiya M."/>
            <person name="Gore J."/>
            <person name="Moran M.A."/>
        </authorList>
    </citation>
    <scope>NUCLEOTIDE SEQUENCE [LARGE SCALE GENOMIC DNA]</scope>
    <source>
        <strain evidence="1">HF-Din03</strain>
    </source>
</reference>
<name>A0A850LJQ3_9RHOB</name>
<dbReference type="Proteomes" id="UP000565723">
    <property type="component" value="Unassembled WGS sequence"/>
</dbReference>
<organism evidence="1 2">
    <name type="scientific">Ruegeria pomeroyi</name>
    <dbReference type="NCBI Taxonomy" id="89184"/>
    <lineage>
        <taxon>Bacteria</taxon>
        <taxon>Pseudomonadati</taxon>
        <taxon>Pseudomonadota</taxon>
        <taxon>Alphaproteobacteria</taxon>
        <taxon>Rhodobacterales</taxon>
        <taxon>Roseobacteraceae</taxon>
        <taxon>Ruegeria</taxon>
    </lineage>
</organism>
<evidence type="ECO:0000313" key="2">
    <source>
        <dbReference type="Proteomes" id="UP000565723"/>
    </source>
</evidence>
<dbReference type="EMBL" id="JABXIY010000038">
    <property type="protein sequence ID" value="NVK97979.1"/>
    <property type="molecule type" value="Genomic_DNA"/>
</dbReference>
<evidence type="ECO:0000313" key="1">
    <source>
        <dbReference type="EMBL" id="NVK97979.1"/>
    </source>
</evidence>